<gene>
    <name evidence="3" type="primary">rpsP</name>
    <name evidence="4" type="ORF">TheveDRAFT_0328</name>
</gene>
<dbReference type="GO" id="GO:0015935">
    <property type="term" value="C:small ribosomal subunit"/>
    <property type="evidence" value="ECO:0007669"/>
    <property type="project" value="TreeGrafter"/>
</dbReference>
<dbReference type="AlphaFoldDB" id="H0UP85"/>
<dbReference type="PANTHER" id="PTHR12919:SF20">
    <property type="entry name" value="SMALL RIBOSOMAL SUBUNIT PROTEIN BS16M"/>
    <property type="match status" value="1"/>
</dbReference>
<dbReference type="eggNOG" id="COG0228">
    <property type="taxonomic scope" value="Bacteria"/>
</dbReference>
<dbReference type="HAMAP" id="MF_00385">
    <property type="entry name" value="Ribosomal_bS16"/>
    <property type="match status" value="1"/>
</dbReference>
<dbReference type="RefSeq" id="WP_006582992.1">
    <property type="nucleotide sequence ID" value="NZ_CM001377.1"/>
</dbReference>
<dbReference type="NCBIfam" id="TIGR00002">
    <property type="entry name" value="S16"/>
    <property type="match status" value="1"/>
</dbReference>
<dbReference type="PANTHER" id="PTHR12919">
    <property type="entry name" value="30S RIBOSOMAL PROTEIN S16"/>
    <property type="match status" value="1"/>
</dbReference>
<dbReference type="InterPro" id="IPR000307">
    <property type="entry name" value="Ribosomal_bS16"/>
</dbReference>
<evidence type="ECO:0000256" key="2">
    <source>
        <dbReference type="ARBA" id="ARBA00023274"/>
    </source>
</evidence>
<dbReference type="EMBL" id="CM001377">
    <property type="protein sequence ID" value="EHM09498.1"/>
    <property type="molecule type" value="Genomic_DNA"/>
</dbReference>
<dbReference type="OrthoDB" id="9807878at2"/>
<dbReference type="HOGENOM" id="CLU_100590_5_0_0"/>
<dbReference type="Proteomes" id="UP000005730">
    <property type="component" value="Chromosome"/>
</dbReference>
<dbReference type="STRING" id="926567.TheveDRAFT_0328"/>
<dbReference type="GO" id="GO:0003735">
    <property type="term" value="F:structural constituent of ribosome"/>
    <property type="evidence" value="ECO:0007669"/>
    <property type="project" value="InterPro"/>
</dbReference>
<evidence type="ECO:0000313" key="4">
    <source>
        <dbReference type="EMBL" id="EHM09498.1"/>
    </source>
</evidence>
<keyword evidence="2 3" id="KW-0687">Ribonucleoprotein</keyword>
<dbReference type="GO" id="GO:0005737">
    <property type="term" value="C:cytoplasm"/>
    <property type="evidence" value="ECO:0007669"/>
    <property type="project" value="UniProtKB-ARBA"/>
</dbReference>
<protein>
    <recommendedName>
        <fullName evidence="3">Small ribosomal subunit protein bS16</fullName>
    </recommendedName>
</protein>
<keyword evidence="5" id="KW-1185">Reference proteome</keyword>
<keyword evidence="1 3" id="KW-0689">Ribosomal protein</keyword>
<dbReference type="SUPFAM" id="SSF54565">
    <property type="entry name" value="Ribosomal protein S16"/>
    <property type="match status" value="1"/>
</dbReference>
<dbReference type="Pfam" id="PF00886">
    <property type="entry name" value="Ribosomal_S16"/>
    <property type="match status" value="1"/>
</dbReference>
<accession>H0UP85</accession>
<evidence type="ECO:0000313" key="5">
    <source>
        <dbReference type="Proteomes" id="UP000005730"/>
    </source>
</evidence>
<name>H0UP85_9BACT</name>
<reference evidence="4 5" key="1">
    <citation type="submission" date="2011-10" db="EMBL/GenBank/DDBJ databases">
        <title>The Noncontiguous Finished genome of Thermanaerovibrio velox DSM 12556.</title>
        <authorList>
            <consortium name="US DOE Joint Genome Institute (JGI-PGF)"/>
            <person name="Lucas S."/>
            <person name="Copeland A."/>
            <person name="Lapidus A."/>
            <person name="Glavina del Rio T."/>
            <person name="Dalin E."/>
            <person name="Tice H."/>
            <person name="Bruce D."/>
            <person name="Goodwin L."/>
            <person name="Pitluck S."/>
            <person name="Peters L."/>
            <person name="Mikhailova N."/>
            <person name="Teshima H."/>
            <person name="Kyrpides N."/>
            <person name="Mavromatis K."/>
            <person name="Ivanova N."/>
            <person name="Markowitz V."/>
            <person name="Cheng J.-F."/>
            <person name="Hugenholtz P."/>
            <person name="Woyke T."/>
            <person name="Wu D."/>
            <person name="Spring S."/>
            <person name="Brambilla E.-M."/>
            <person name="Klenk H.-P."/>
            <person name="Eisen J.A."/>
        </authorList>
    </citation>
    <scope>NUCLEOTIDE SEQUENCE [LARGE SCALE GENOMIC DNA]</scope>
    <source>
        <strain evidence="4 5">DSM 12556</strain>
    </source>
</reference>
<dbReference type="Gene3D" id="3.30.1320.10">
    <property type="match status" value="1"/>
</dbReference>
<comment type="similarity">
    <text evidence="3">Belongs to the bacterial ribosomal protein bS16 family.</text>
</comment>
<dbReference type="InterPro" id="IPR023803">
    <property type="entry name" value="Ribosomal_bS16_dom_sf"/>
</dbReference>
<organism evidence="4 5">
    <name type="scientific">Thermanaerovibrio velox DSM 12556</name>
    <dbReference type="NCBI Taxonomy" id="926567"/>
    <lineage>
        <taxon>Bacteria</taxon>
        <taxon>Thermotogati</taxon>
        <taxon>Synergistota</taxon>
        <taxon>Synergistia</taxon>
        <taxon>Synergistales</taxon>
        <taxon>Synergistaceae</taxon>
        <taxon>Thermanaerovibrio</taxon>
    </lineage>
</organism>
<dbReference type="GO" id="GO:0006412">
    <property type="term" value="P:translation"/>
    <property type="evidence" value="ECO:0007669"/>
    <property type="project" value="UniProtKB-UniRule"/>
</dbReference>
<proteinExistence type="inferred from homology"/>
<sequence>MAVRIRFTRQGRKKSPFYRLVVADSRSPRDGKFIELIGTYNPMTDPADLKVNEERALYWLKQGATPSDTARAVLKKTGVWDKFTAEKA</sequence>
<evidence type="ECO:0000256" key="3">
    <source>
        <dbReference type="HAMAP-Rule" id="MF_00385"/>
    </source>
</evidence>
<evidence type="ECO:0000256" key="1">
    <source>
        <dbReference type="ARBA" id="ARBA00022980"/>
    </source>
</evidence>